<organism evidence="3 4">
    <name type="scientific">Mikania micrantha</name>
    <name type="common">bitter vine</name>
    <dbReference type="NCBI Taxonomy" id="192012"/>
    <lineage>
        <taxon>Eukaryota</taxon>
        <taxon>Viridiplantae</taxon>
        <taxon>Streptophyta</taxon>
        <taxon>Embryophyta</taxon>
        <taxon>Tracheophyta</taxon>
        <taxon>Spermatophyta</taxon>
        <taxon>Magnoliopsida</taxon>
        <taxon>eudicotyledons</taxon>
        <taxon>Gunneridae</taxon>
        <taxon>Pentapetalae</taxon>
        <taxon>asterids</taxon>
        <taxon>campanulids</taxon>
        <taxon>Asterales</taxon>
        <taxon>Asteraceae</taxon>
        <taxon>Asteroideae</taxon>
        <taxon>Heliantheae alliance</taxon>
        <taxon>Eupatorieae</taxon>
        <taxon>Mikania</taxon>
    </lineage>
</organism>
<dbReference type="InterPro" id="IPR056924">
    <property type="entry name" value="SH3_Tf2-1"/>
</dbReference>
<keyword evidence="1" id="KW-0472">Membrane</keyword>
<dbReference type="Pfam" id="PF05212">
    <property type="entry name" value="DUF707"/>
    <property type="match status" value="1"/>
</dbReference>
<evidence type="ECO:0000313" key="4">
    <source>
        <dbReference type="Proteomes" id="UP000326396"/>
    </source>
</evidence>
<evidence type="ECO:0000259" key="2">
    <source>
        <dbReference type="Pfam" id="PF24626"/>
    </source>
</evidence>
<comment type="caution">
    <text evidence="3">The sequence shown here is derived from an EMBL/GenBank/DDBJ whole genome shotgun (WGS) entry which is preliminary data.</text>
</comment>
<sequence length="544" mass="63246">MVLLKASPWKGVVRFGKKGKLAPRYVGPFKILERIGKVSYKLELPDEISNVHPTFHVSNLRKCLADQDLQVPLDDIRINDTMHFIERPVEIMDREVKKLKRSRIPIVKVRWESKRGPEFTWEREDQMKLKYPHLFTTVSLMSEPKSRTSAATLVLTASLIFVFYLLGTSLFANDFKILQRSEMGLKDAEKCKNRCRPPGTEALPEGIVAKTSDLQMRPLWGSYDVDFQSHSNRSMSLLAIAVGIKQKHLVNEIIKKFLKNDFVVMVFHYDGIVDQWDDLEWATRVIHISAMNQTKWWFAKRFLHPDIVAEYEYIFLWDEDLDIKQFNPDRYISIIREEQLDISQPALDPRKSEIHHQITVRQKNLKVHRRYFKLRGGGRCYDNSTGPPCYGWVEMMAPVFSKAAWRCAWYLIQNDLVHGWGIDFQLGYCAQAILESSISSLGDRKQKVGVVDAEYIVHLGVPSLGGSNHASNVTRPNHMNAKNSTYTDDLVKASNSSDIHTEDYRPEVRKQSYIEMRIFWSRWDKAVENDKCWVDRYANDKKKD</sequence>
<dbReference type="OrthoDB" id="9985979at2759"/>
<dbReference type="Proteomes" id="UP000326396">
    <property type="component" value="Linkage Group LG17"/>
</dbReference>
<dbReference type="InterPro" id="IPR007877">
    <property type="entry name" value="DUF707"/>
</dbReference>
<keyword evidence="4" id="KW-1185">Reference proteome</keyword>
<dbReference type="PANTHER" id="PTHR31210">
    <property type="entry name" value="OS06G0731900 PROTEIN"/>
    <property type="match status" value="1"/>
</dbReference>
<evidence type="ECO:0000256" key="1">
    <source>
        <dbReference type="SAM" id="Phobius"/>
    </source>
</evidence>
<reference evidence="3 4" key="1">
    <citation type="submission" date="2019-05" db="EMBL/GenBank/DDBJ databases">
        <title>Mikania micrantha, genome provides insights into the molecular mechanism of rapid growth.</title>
        <authorList>
            <person name="Liu B."/>
        </authorList>
    </citation>
    <scope>NUCLEOTIDE SEQUENCE [LARGE SCALE GENOMIC DNA]</scope>
    <source>
        <strain evidence="3">NLD-2019</strain>
        <tissue evidence="3">Leaf</tissue>
    </source>
</reference>
<dbReference type="AlphaFoldDB" id="A0A5N6NUW9"/>
<proteinExistence type="predicted"/>
<accession>A0A5N6NUW9</accession>
<dbReference type="Pfam" id="PF24626">
    <property type="entry name" value="SH3_Tf2-1"/>
    <property type="match status" value="1"/>
</dbReference>
<name>A0A5N6NUW9_9ASTR</name>
<protein>
    <recommendedName>
        <fullName evidence="2">Tf2-1-like SH3-like domain-containing protein</fullName>
    </recommendedName>
</protein>
<feature type="transmembrane region" description="Helical" evidence="1">
    <location>
        <begin position="150"/>
        <end position="172"/>
    </location>
</feature>
<dbReference type="EMBL" id="SZYD01000009">
    <property type="protein sequence ID" value="KAD5317943.1"/>
    <property type="molecule type" value="Genomic_DNA"/>
</dbReference>
<evidence type="ECO:0000313" key="3">
    <source>
        <dbReference type="EMBL" id="KAD5317943.1"/>
    </source>
</evidence>
<feature type="domain" description="Tf2-1-like SH3-like" evidence="2">
    <location>
        <begin position="1"/>
        <end position="63"/>
    </location>
</feature>
<dbReference type="PANTHER" id="PTHR31210:SF11">
    <property type="entry name" value="KETOGLUTARATE REDUCTASE TRANS-SPLICING-LIKE PROTEIN, PUTATIVE (DUF707)-RELATED"/>
    <property type="match status" value="1"/>
</dbReference>
<gene>
    <name evidence="3" type="ORF">E3N88_17889</name>
</gene>
<keyword evidence="1" id="KW-0812">Transmembrane</keyword>
<keyword evidence="1" id="KW-1133">Transmembrane helix</keyword>